<dbReference type="InterPro" id="IPR000073">
    <property type="entry name" value="AB_hydrolase_1"/>
</dbReference>
<dbReference type="PRINTS" id="PR00111">
    <property type="entry name" value="ABHYDROLASE"/>
</dbReference>
<dbReference type="InterPro" id="IPR000639">
    <property type="entry name" value="Epox_hydrolase-like"/>
</dbReference>
<dbReference type="SUPFAM" id="SSF53474">
    <property type="entry name" value="alpha/beta-Hydrolases"/>
    <property type="match status" value="1"/>
</dbReference>
<dbReference type="Pfam" id="PF00561">
    <property type="entry name" value="Abhydrolase_1"/>
    <property type="match status" value="1"/>
</dbReference>
<keyword evidence="3" id="KW-1185">Reference proteome</keyword>
<dbReference type="EMBL" id="BMDU01000008">
    <property type="protein sequence ID" value="GGA00586.1"/>
    <property type="molecule type" value="Genomic_DNA"/>
</dbReference>
<dbReference type="InterPro" id="IPR029058">
    <property type="entry name" value="AB_hydrolase_fold"/>
</dbReference>
<dbReference type="PRINTS" id="PR00412">
    <property type="entry name" value="EPOXHYDRLASE"/>
</dbReference>
<organism evidence="2 3">
    <name type="scientific">Sphingobium fuliginis (strain ATCC 27551)</name>
    <dbReference type="NCBI Taxonomy" id="336203"/>
    <lineage>
        <taxon>Bacteria</taxon>
        <taxon>Pseudomonadati</taxon>
        <taxon>Pseudomonadota</taxon>
        <taxon>Alphaproteobacteria</taxon>
        <taxon>Sphingomonadales</taxon>
        <taxon>Sphingomonadaceae</taxon>
        <taxon>Sphingobium</taxon>
    </lineage>
</organism>
<dbReference type="RefSeq" id="WP_130030099.1">
    <property type="nucleotide sequence ID" value="NZ_BMDU01000008.1"/>
</dbReference>
<evidence type="ECO:0000259" key="1">
    <source>
        <dbReference type="Pfam" id="PF00561"/>
    </source>
</evidence>
<sequence length="283" mass="31270">MTAVANDIARPEIGKSITVDGSVTNYHDLGDGAPVLLIHGSGPGVTAWANWRLNMPELAKRFRVIAPDMFGFGYSASKGRIEDKRVWVDQVASLLDSLGIDKVSMVGNSFGGGITLAFMIAHPDRVERAVLMGPAGLDFPITPALDLVWGYQPSLEEMRTSLKYLAWDHSRLTEDLVQSRYEASARPEAHEPYHATFGGADRQRNIAMLASREEDVAALKHETLILHGLFDQVIPLESTVRLASLLPRADLHVFAECGHWVQIERMTSFNRMVAEFFENGLKA</sequence>
<gene>
    <name evidence="2" type="ORF">GCM10019071_34000</name>
</gene>
<reference evidence="3" key="1">
    <citation type="journal article" date="2019" name="Int. J. Syst. Evol. Microbiol.">
        <title>The Global Catalogue of Microorganisms (GCM) 10K type strain sequencing project: providing services to taxonomists for standard genome sequencing and annotation.</title>
        <authorList>
            <consortium name="The Broad Institute Genomics Platform"/>
            <consortium name="The Broad Institute Genome Sequencing Center for Infectious Disease"/>
            <person name="Wu L."/>
            <person name="Ma J."/>
        </authorList>
    </citation>
    <scope>NUCLEOTIDE SEQUENCE [LARGE SCALE GENOMIC DNA]</scope>
    <source>
        <strain evidence="3">CCM 7327</strain>
    </source>
</reference>
<comment type="caution">
    <text evidence="2">The sequence shown here is derived from an EMBL/GenBank/DDBJ whole genome shotgun (WGS) entry which is preliminary data.</text>
</comment>
<dbReference type="PANTHER" id="PTHR46438">
    <property type="entry name" value="ALPHA/BETA-HYDROLASES SUPERFAMILY PROTEIN"/>
    <property type="match status" value="1"/>
</dbReference>
<protein>
    <submittedName>
        <fullName evidence="2">2,6-dioxo-6-phenylhexa-3-enoate hydrolase</fullName>
    </submittedName>
</protein>
<evidence type="ECO:0000313" key="2">
    <source>
        <dbReference type="EMBL" id="GGA00586.1"/>
    </source>
</evidence>
<dbReference type="GO" id="GO:0016787">
    <property type="term" value="F:hydrolase activity"/>
    <property type="evidence" value="ECO:0007669"/>
    <property type="project" value="UniProtKB-KW"/>
</dbReference>
<name>A0ABQ1F642_SPHSA</name>
<dbReference type="PANTHER" id="PTHR46438:SF11">
    <property type="entry name" value="LIPASE-RELATED"/>
    <property type="match status" value="1"/>
</dbReference>
<proteinExistence type="predicted"/>
<keyword evidence="2" id="KW-0378">Hydrolase</keyword>
<accession>A0ABQ1F642</accession>
<dbReference type="Gene3D" id="3.40.50.1820">
    <property type="entry name" value="alpha/beta hydrolase"/>
    <property type="match status" value="1"/>
</dbReference>
<evidence type="ECO:0000313" key="3">
    <source>
        <dbReference type="Proteomes" id="UP000628109"/>
    </source>
</evidence>
<feature type="domain" description="AB hydrolase-1" evidence="1">
    <location>
        <begin position="34"/>
        <end position="265"/>
    </location>
</feature>
<dbReference type="Proteomes" id="UP000628109">
    <property type="component" value="Unassembled WGS sequence"/>
</dbReference>